<dbReference type="InterPro" id="IPR000073">
    <property type="entry name" value="AB_hydrolase_1"/>
</dbReference>
<dbReference type="Gene3D" id="3.40.50.1820">
    <property type="entry name" value="alpha/beta hydrolase"/>
    <property type="match status" value="1"/>
</dbReference>
<keyword evidence="3" id="KW-1185">Reference proteome</keyword>
<dbReference type="GO" id="GO:0016787">
    <property type="term" value="F:hydrolase activity"/>
    <property type="evidence" value="ECO:0007669"/>
    <property type="project" value="UniProtKB-KW"/>
</dbReference>
<dbReference type="EMBL" id="JQCP01000001">
    <property type="protein sequence ID" value="KRO03252.1"/>
    <property type="molecule type" value="Genomic_DNA"/>
</dbReference>
<dbReference type="InterPro" id="IPR029058">
    <property type="entry name" value="AB_hydrolase_fold"/>
</dbReference>
<evidence type="ECO:0000313" key="2">
    <source>
        <dbReference type="EMBL" id="KRO03252.1"/>
    </source>
</evidence>
<comment type="caution">
    <text evidence="2">The sequence shown here is derived from an EMBL/GenBank/DDBJ whole genome shotgun (WGS) entry which is preliminary data.</text>
</comment>
<keyword evidence="2" id="KW-0378">Hydrolase</keyword>
<name>A0ABR5Q259_9ACTN</name>
<evidence type="ECO:0000259" key="1">
    <source>
        <dbReference type="Pfam" id="PF12697"/>
    </source>
</evidence>
<accession>A0ABR5Q259</accession>
<reference evidence="2 3" key="1">
    <citation type="journal article" date="2015" name="Genome Announc.">
        <title>Expanding the biotechnology potential of lactobacilli through comparative genomics of 213 strains and associated genera.</title>
        <authorList>
            <person name="Sun Z."/>
            <person name="Harris H.M."/>
            <person name="McCann A."/>
            <person name="Guo C."/>
            <person name="Argimon S."/>
            <person name="Zhang W."/>
            <person name="Yang X."/>
            <person name="Jeffery I.B."/>
            <person name="Cooney J.C."/>
            <person name="Kagawa T.F."/>
            <person name="Liu W."/>
            <person name="Song Y."/>
            <person name="Salvetti E."/>
            <person name="Wrobel A."/>
            <person name="Rasinkangas P."/>
            <person name="Parkhill J."/>
            <person name="Rea M.C."/>
            <person name="O'Sullivan O."/>
            <person name="Ritari J."/>
            <person name="Douillard F.P."/>
            <person name="Paul Ross R."/>
            <person name="Yang R."/>
            <person name="Briner A.E."/>
            <person name="Felis G.E."/>
            <person name="de Vos W.M."/>
            <person name="Barrangou R."/>
            <person name="Klaenhammer T.R."/>
            <person name="Caufield P.W."/>
            <person name="Cui Y."/>
            <person name="Zhang H."/>
            <person name="O'Toole P.W."/>
        </authorList>
    </citation>
    <scope>NUCLEOTIDE SEQUENCE [LARGE SCALE GENOMIC DNA]</scope>
    <source>
        <strain evidence="2 3">DSM 7090</strain>
    </source>
</reference>
<evidence type="ECO:0000313" key="3">
    <source>
        <dbReference type="Proteomes" id="UP000051927"/>
    </source>
</evidence>
<protein>
    <submittedName>
        <fullName evidence="2">Alpha beta superfamily hydrolase</fullName>
    </submittedName>
</protein>
<sequence>MIGAGMKIIEYGKQNRDIIMLLHGGGLSWWNYRAEAEILKDHYHVVLPILDGHADSDADFVSIEKNASRLISFIDSEYGGSILLIGGLSLGAQVLVEMLTQRNNICRYAVIESASVIPSKMTNALIGPTFASSYGLIQKKWFTKTQFRYLRIREDLFEDYYRDTSKISKNNMIAFLKANTAYKIKPELRENHIHIRIIVGGNEQKSMLRSAQLLHGMLPESILDIKAGLYHGEYSINHPEKYVKELLEMIM</sequence>
<dbReference type="SUPFAM" id="SSF53474">
    <property type="entry name" value="alpha/beta-Hydrolases"/>
    <property type="match status" value="1"/>
</dbReference>
<dbReference type="Pfam" id="PF12697">
    <property type="entry name" value="Abhydrolase_6"/>
    <property type="match status" value="1"/>
</dbReference>
<gene>
    <name evidence="2" type="ORF">IV60_GL000432</name>
</gene>
<proteinExistence type="predicted"/>
<dbReference type="Proteomes" id="UP000051927">
    <property type="component" value="Unassembled WGS sequence"/>
</dbReference>
<feature type="domain" description="AB hydrolase-1" evidence="1">
    <location>
        <begin position="20"/>
        <end position="161"/>
    </location>
</feature>
<organism evidence="2 3">
    <name type="scientific">Lancefieldella rimae</name>
    <dbReference type="NCBI Taxonomy" id="1383"/>
    <lineage>
        <taxon>Bacteria</taxon>
        <taxon>Bacillati</taxon>
        <taxon>Actinomycetota</taxon>
        <taxon>Coriobacteriia</taxon>
        <taxon>Coriobacteriales</taxon>
        <taxon>Atopobiaceae</taxon>
        <taxon>Lancefieldella</taxon>
    </lineage>
</organism>